<reference evidence="5" key="1">
    <citation type="submission" date="2021-04" db="EMBL/GenBank/DDBJ databases">
        <authorList>
            <person name="Tunstrom K."/>
        </authorList>
    </citation>
    <scope>NUCLEOTIDE SEQUENCE</scope>
</reference>
<dbReference type="PANTHER" id="PTHR45911:SF4">
    <property type="entry name" value="MULTIPLE C2 AND TRANSMEMBRANE DOMAIN-CONTAINING PROTEIN"/>
    <property type="match status" value="1"/>
</dbReference>
<gene>
    <name evidence="5" type="ORF">PAPOLLO_LOCUS16737</name>
</gene>
<dbReference type="GO" id="GO:0030672">
    <property type="term" value="C:synaptic vesicle membrane"/>
    <property type="evidence" value="ECO:0007669"/>
    <property type="project" value="TreeGrafter"/>
</dbReference>
<evidence type="ECO:0000313" key="5">
    <source>
        <dbReference type="EMBL" id="CAG5017849.1"/>
    </source>
</evidence>
<evidence type="ECO:0000256" key="1">
    <source>
        <dbReference type="ARBA" id="ARBA00022723"/>
    </source>
</evidence>
<dbReference type="PANTHER" id="PTHR45911">
    <property type="entry name" value="C2 DOMAIN-CONTAINING PROTEIN"/>
    <property type="match status" value="1"/>
</dbReference>
<name>A0A8S3XCJ3_PARAO</name>
<evidence type="ECO:0000313" key="6">
    <source>
        <dbReference type="Proteomes" id="UP000691718"/>
    </source>
</evidence>
<dbReference type="Pfam" id="PF00168">
    <property type="entry name" value="C2"/>
    <property type="match status" value="1"/>
</dbReference>
<keyword evidence="1" id="KW-0479">Metal-binding</keyword>
<dbReference type="EMBL" id="CAJQZP010001125">
    <property type="protein sequence ID" value="CAG5017849.1"/>
    <property type="molecule type" value="Genomic_DNA"/>
</dbReference>
<evidence type="ECO:0000259" key="4">
    <source>
        <dbReference type="PROSITE" id="PS50004"/>
    </source>
</evidence>
<evidence type="ECO:0000256" key="2">
    <source>
        <dbReference type="ARBA" id="ARBA00022837"/>
    </source>
</evidence>
<dbReference type="GO" id="GO:0046928">
    <property type="term" value="P:regulation of neurotransmitter secretion"/>
    <property type="evidence" value="ECO:0007669"/>
    <property type="project" value="TreeGrafter"/>
</dbReference>
<feature type="domain" description="C2" evidence="4">
    <location>
        <begin position="179"/>
        <end position="294"/>
    </location>
</feature>
<comment type="caution">
    <text evidence="5">The sequence shown here is derived from an EMBL/GenBank/DDBJ whole genome shotgun (WGS) entry which is preliminary data.</text>
</comment>
<dbReference type="InterPro" id="IPR000008">
    <property type="entry name" value="C2_dom"/>
</dbReference>
<dbReference type="AlphaFoldDB" id="A0A8S3XCJ3"/>
<accession>A0A8S3XCJ3</accession>
<keyword evidence="2" id="KW-0106">Calcium</keyword>
<dbReference type="GO" id="GO:0005509">
    <property type="term" value="F:calcium ion binding"/>
    <property type="evidence" value="ECO:0007669"/>
    <property type="project" value="TreeGrafter"/>
</dbReference>
<feature type="transmembrane region" description="Helical" evidence="3">
    <location>
        <begin position="393"/>
        <end position="424"/>
    </location>
</feature>
<dbReference type="OrthoDB" id="5973539at2759"/>
<keyword evidence="6" id="KW-1185">Reference proteome</keyword>
<proteinExistence type="predicted"/>
<sequence length="464" mass="53490">MSGFHDIATNFRCSTNNINEGIVRQQSRQKTLKLWRSNSLVNIAGNSNKKSPVYESSPNTERFRKYGNTESVNILDGIKNRKQIWRLKDFESTLNNWDTLVTIVLVHAKGLPLPPDDGAAHELYCKFSCVLDLSTLEKERTHEIWQQLDDGYGFIHLSLTMCVIRDVPAQRSENIKTDDLQHKDHNIHDLKSDWKLVGSLHVKVIKAKGLSGKPSAYCKLELNNERVRTHRTNSRIEPMWNKSYVLDVHDVTSVLKITVLGSSLPNALLDEFLGQVSIPLSLFEWDNRELSALALLVWLIFCYHLKPWAVPLILLLPFLFFWTCTWIQGESTDNDTEDLERTQDSRKDNKGLGEKINDMQGVTTTVSFALNIALSLIERIINLITFKVPFLSYVAMSLLLVVSVMLYFMPFNYLLMLFGIYKFIRKYLNPDRMLNNDLIDFISRIPDNKLLKDWKELNVPEPTQ</sequence>
<keyword evidence="3" id="KW-1133">Transmembrane helix</keyword>
<organism evidence="5 6">
    <name type="scientific">Parnassius apollo</name>
    <name type="common">Apollo butterfly</name>
    <name type="synonym">Papilio apollo</name>
    <dbReference type="NCBI Taxonomy" id="110799"/>
    <lineage>
        <taxon>Eukaryota</taxon>
        <taxon>Metazoa</taxon>
        <taxon>Ecdysozoa</taxon>
        <taxon>Arthropoda</taxon>
        <taxon>Hexapoda</taxon>
        <taxon>Insecta</taxon>
        <taxon>Pterygota</taxon>
        <taxon>Neoptera</taxon>
        <taxon>Endopterygota</taxon>
        <taxon>Lepidoptera</taxon>
        <taxon>Glossata</taxon>
        <taxon>Ditrysia</taxon>
        <taxon>Papilionoidea</taxon>
        <taxon>Papilionidae</taxon>
        <taxon>Parnassiinae</taxon>
        <taxon>Parnassini</taxon>
        <taxon>Parnassius</taxon>
        <taxon>Parnassius</taxon>
    </lineage>
</organism>
<keyword evidence="3" id="KW-0472">Membrane</keyword>
<dbReference type="Proteomes" id="UP000691718">
    <property type="component" value="Unassembled WGS sequence"/>
</dbReference>
<keyword evidence="3" id="KW-0812">Transmembrane</keyword>
<evidence type="ECO:0000256" key="3">
    <source>
        <dbReference type="SAM" id="Phobius"/>
    </source>
</evidence>
<dbReference type="SMART" id="SM00239">
    <property type="entry name" value="C2"/>
    <property type="match status" value="1"/>
</dbReference>
<protein>
    <submittedName>
        <fullName evidence="5">(apollo) hypothetical protein</fullName>
    </submittedName>
</protein>
<dbReference type="PROSITE" id="PS50004">
    <property type="entry name" value="C2"/>
    <property type="match status" value="1"/>
</dbReference>